<evidence type="ECO:0000256" key="1">
    <source>
        <dbReference type="SAM" id="Phobius"/>
    </source>
</evidence>
<proteinExistence type="predicted"/>
<keyword evidence="3" id="KW-1185">Reference proteome</keyword>
<gene>
    <name evidence="2" type="ORF">B9Z19DRAFT_606577</name>
</gene>
<reference evidence="2 3" key="1">
    <citation type="submission" date="2017-04" db="EMBL/GenBank/DDBJ databases">
        <title>Draft genome sequence of Tuber borchii Vittad., a whitish edible truffle.</title>
        <authorList>
            <consortium name="DOE Joint Genome Institute"/>
            <person name="Murat C."/>
            <person name="Kuo A."/>
            <person name="Barry K.W."/>
            <person name="Clum A."/>
            <person name="Dockter R.B."/>
            <person name="Fauchery L."/>
            <person name="Iotti M."/>
            <person name="Kohler A."/>
            <person name="Labutti K."/>
            <person name="Lindquist E.A."/>
            <person name="Lipzen A."/>
            <person name="Ohm R.A."/>
            <person name="Wang M."/>
            <person name="Grigoriev I.V."/>
            <person name="Zambonelli A."/>
            <person name="Martin F.M."/>
        </authorList>
    </citation>
    <scope>NUCLEOTIDE SEQUENCE [LARGE SCALE GENOMIC DNA]</scope>
    <source>
        <strain evidence="2 3">Tbo3840</strain>
    </source>
</reference>
<accession>A0A2T7A1B2</accession>
<feature type="transmembrane region" description="Helical" evidence="1">
    <location>
        <begin position="6"/>
        <end position="25"/>
    </location>
</feature>
<keyword evidence="1" id="KW-0812">Transmembrane</keyword>
<keyword evidence="1" id="KW-0472">Membrane</keyword>
<evidence type="ECO:0000313" key="2">
    <source>
        <dbReference type="EMBL" id="PUU81514.1"/>
    </source>
</evidence>
<name>A0A2T7A1B2_TUBBO</name>
<comment type="caution">
    <text evidence="2">The sequence shown here is derived from an EMBL/GenBank/DDBJ whole genome shotgun (WGS) entry which is preliminary data.</text>
</comment>
<sequence>MRPWYHKSILSFVPFLSFLFFFFFVQTRNGSFSSCGVFLRATGMVLVECGYVIMYRTISVSPVNLSGVQDKTRGSSLLSRIGVFSTWRSCGIRPCWLDPVKLTKYSQILV</sequence>
<protein>
    <submittedName>
        <fullName evidence="2">Uncharacterized protein</fullName>
    </submittedName>
</protein>
<keyword evidence="1" id="KW-1133">Transmembrane helix</keyword>
<evidence type="ECO:0000313" key="3">
    <source>
        <dbReference type="Proteomes" id="UP000244722"/>
    </source>
</evidence>
<feature type="transmembrane region" description="Helical" evidence="1">
    <location>
        <begin position="37"/>
        <end position="55"/>
    </location>
</feature>
<dbReference type="AlphaFoldDB" id="A0A2T7A1B2"/>
<dbReference type="Proteomes" id="UP000244722">
    <property type="component" value="Unassembled WGS sequence"/>
</dbReference>
<dbReference type="EMBL" id="NESQ01000044">
    <property type="protein sequence ID" value="PUU81514.1"/>
    <property type="molecule type" value="Genomic_DNA"/>
</dbReference>
<organism evidence="2 3">
    <name type="scientific">Tuber borchii</name>
    <name type="common">White truffle</name>
    <dbReference type="NCBI Taxonomy" id="42251"/>
    <lineage>
        <taxon>Eukaryota</taxon>
        <taxon>Fungi</taxon>
        <taxon>Dikarya</taxon>
        <taxon>Ascomycota</taxon>
        <taxon>Pezizomycotina</taxon>
        <taxon>Pezizomycetes</taxon>
        <taxon>Pezizales</taxon>
        <taxon>Tuberaceae</taxon>
        <taxon>Tuber</taxon>
    </lineage>
</organism>